<gene>
    <name evidence="1" type="ORF">CEXT_266001</name>
</gene>
<dbReference type="EMBL" id="BPLR01011936">
    <property type="protein sequence ID" value="GIY50070.1"/>
    <property type="molecule type" value="Genomic_DNA"/>
</dbReference>
<protein>
    <submittedName>
        <fullName evidence="1">Uncharacterized protein</fullName>
    </submittedName>
</protein>
<accession>A0AAV4TWE4</accession>
<dbReference type="AlphaFoldDB" id="A0AAV4TWE4"/>
<comment type="caution">
    <text evidence="1">The sequence shown here is derived from an EMBL/GenBank/DDBJ whole genome shotgun (WGS) entry which is preliminary data.</text>
</comment>
<evidence type="ECO:0000313" key="1">
    <source>
        <dbReference type="EMBL" id="GIY50070.1"/>
    </source>
</evidence>
<evidence type="ECO:0000313" key="2">
    <source>
        <dbReference type="Proteomes" id="UP001054945"/>
    </source>
</evidence>
<sequence>MTNGGVSSSSCQRFKVILPQVPRSVRAQLSLLLRNSRVKEQNTCVLTAEKNFPFLSQNSKGTCVFTQVAEKCAVLAKRPFSDPSLIRHVRTPGERP</sequence>
<name>A0AAV4TWE4_CAEEX</name>
<proteinExistence type="predicted"/>
<dbReference type="Proteomes" id="UP001054945">
    <property type="component" value="Unassembled WGS sequence"/>
</dbReference>
<keyword evidence="2" id="KW-1185">Reference proteome</keyword>
<reference evidence="1 2" key="1">
    <citation type="submission" date="2021-06" db="EMBL/GenBank/DDBJ databases">
        <title>Caerostris extrusa draft genome.</title>
        <authorList>
            <person name="Kono N."/>
            <person name="Arakawa K."/>
        </authorList>
    </citation>
    <scope>NUCLEOTIDE SEQUENCE [LARGE SCALE GENOMIC DNA]</scope>
</reference>
<organism evidence="1 2">
    <name type="scientific">Caerostris extrusa</name>
    <name type="common">Bark spider</name>
    <name type="synonym">Caerostris bankana</name>
    <dbReference type="NCBI Taxonomy" id="172846"/>
    <lineage>
        <taxon>Eukaryota</taxon>
        <taxon>Metazoa</taxon>
        <taxon>Ecdysozoa</taxon>
        <taxon>Arthropoda</taxon>
        <taxon>Chelicerata</taxon>
        <taxon>Arachnida</taxon>
        <taxon>Araneae</taxon>
        <taxon>Araneomorphae</taxon>
        <taxon>Entelegynae</taxon>
        <taxon>Araneoidea</taxon>
        <taxon>Araneidae</taxon>
        <taxon>Caerostris</taxon>
    </lineage>
</organism>